<dbReference type="Pfam" id="PF13692">
    <property type="entry name" value="Glyco_trans_1_4"/>
    <property type="match status" value="1"/>
</dbReference>
<keyword evidence="2 4" id="KW-0808">Transferase</keyword>
<evidence type="ECO:0000256" key="1">
    <source>
        <dbReference type="ARBA" id="ARBA00022676"/>
    </source>
</evidence>
<reference evidence="4 5" key="1">
    <citation type="submission" date="2020-07" db="EMBL/GenBank/DDBJ databases">
        <title>Sequencing the genomes of 1000 actinobacteria strains.</title>
        <authorList>
            <person name="Klenk H.-P."/>
        </authorList>
    </citation>
    <scope>NUCLEOTIDE SEQUENCE [LARGE SCALE GENOMIC DNA]</scope>
    <source>
        <strain evidence="4 5">DSM 103164</strain>
    </source>
</reference>
<evidence type="ECO:0000259" key="3">
    <source>
        <dbReference type="Pfam" id="PF13439"/>
    </source>
</evidence>
<feature type="domain" description="Glycosyltransferase subfamily 4-like N-terminal" evidence="3">
    <location>
        <begin position="30"/>
        <end position="179"/>
    </location>
</feature>
<dbReference type="Proteomes" id="UP000527616">
    <property type="component" value="Unassembled WGS sequence"/>
</dbReference>
<dbReference type="Gene3D" id="3.40.50.2000">
    <property type="entry name" value="Glycogen Phosphorylase B"/>
    <property type="match status" value="2"/>
</dbReference>
<dbReference type="EMBL" id="JACBZS010000001">
    <property type="protein sequence ID" value="NYI72052.1"/>
    <property type="molecule type" value="Genomic_DNA"/>
</dbReference>
<dbReference type="InterPro" id="IPR028098">
    <property type="entry name" value="Glyco_trans_4-like_N"/>
</dbReference>
<organism evidence="4 5">
    <name type="scientific">Naumannella cuiyingiana</name>
    <dbReference type="NCBI Taxonomy" id="1347891"/>
    <lineage>
        <taxon>Bacteria</taxon>
        <taxon>Bacillati</taxon>
        <taxon>Actinomycetota</taxon>
        <taxon>Actinomycetes</taxon>
        <taxon>Propionibacteriales</taxon>
        <taxon>Propionibacteriaceae</taxon>
        <taxon>Naumannella</taxon>
    </lineage>
</organism>
<accession>A0A7Z0IM02</accession>
<dbReference type="EC" id="2.4.1.-" evidence="4"/>
<dbReference type="SUPFAM" id="SSF53756">
    <property type="entry name" value="UDP-Glycosyltransferase/glycogen phosphorylase"/>
    <property type="match status" value="1"/>
</dbReference>
<dbReference type="CDD" id="cd03801">
    <property type="entry name" value="GT4_PimA-like"/>
    <property type="match status" value="1"/>
</dbReference>
<dbReference type="InterPro" id="IPR050194">
    <property type="entry name" value="Glycosyltransferase_grp1"/>
</dbReference>
<sequence length="366" mass="38503">MTTLVITNDFGPRIGGIETFNAAVCDWLGEVIVLTARQPGSAAHDAELAYPVERIPGPRLSGGGRCRQPTLLPGRAVAGAAAELIRRRAIERVVISAAAPLGLLAPALRRAGARRIVALSHGHEAWWARLPGTRHALRRIVAGVDAFGVISSWTREAIAAVLPPAGRAKVIMVPPPVAPEFFAIDRRPATTVRCLAAGRFVAQKGFGTLLDAWRLLGDHAPPLTIAGSGPLDHRLRRRAGERVAFAGAVDRGRMPALLAEHDLFLAPVRRAAAGLVQEGFGLALAEAAAAGMAVIGTRTGGVPDIVEHGRTGWLVEPGDPRALARMIPEVCSAPDALIAAGHRGRTHARRFDGAAQRQELFGALAG</sequence>
<comment type="caution">
    <text evidence="4">The sequence shown here is derived from an EMBL/GenBank/DDBJ whole genome shotgun (WGS) entry which is preliminary data.</text>
</comment>
<dbReference type="AlphaFoldDB" id="A0A7Z0IM02"/>
<dbReference type="PANTHER" id="PTHR45947">
    <property type="entry name" value="SULFOQUINOVOSYL TRANSFERASE SQD2"/>
    <property type="match status" value="1"/>
</dbReference>
<dbReference type="PANTHER" id="PTHR45947:SF3">
    <property type="entry name" value="SULFOQUINOVOSYL TRANSFERASE SQD2"/>
    <property type="match status" value="1"/>
</dbReference>
<dbReference type="GO" id="GO:0016758">
    <property type="term" value="F:hexosyltransferase activity"/>
    <property type="evidence" value="ECO:0007669"/>
    <property type="project" value="TreeGrafter"/>
</dbReference>
<dbReference type="RefSeq" id="WP_179445798.1">
    <property type="nucleotide sequence ID" value="NZ_JACBZS010000001.1"/>
</dbReference>
<dbReference type="GO" id="GO:1901137">
    <property type="term" value="P:carbohydrate derivative biosynthetic process"/>
    <property type="evidence" value="ECO:0007669"/>
    <property type="project" value="UniProtKB-ARBA"/>
</dbReference>
<proteinExistence type="predicted"/>
<evidence type="ECO:0000313" key="5">
    <source>
        <dbReference type="Proteomes" id="UP000527616"/>
    </source>
</evidence>
<name>A0A7Z0IM02_9ACTN</name>
<keyword evidence="5" id="KW-1185">Reference proteome</keyword>
<gene>
    <name evidence="4" type="ORF">GGQ54_002612</name>
</gene>
<evidence type="ECO:0000256" key="2">
    <source>
        <dbReference type="ARBA" id="ARBA00022679"/>
    </source>
</evidence>
<dbReference type="Pfam" id="PF13439">
    <property type="entry name" value="Glyco_transf_4"/>
    <property type="match status" value="1"/>
</dbReference>
<keyword evidence="1 4" id="KW-0328">Glycosyltransferase</keyword>
<evidence type="ECO:0000313" key="4">
    <source>
        <dbReference type="EMBL" id="NYI72052.1"/>
    </source>
</evidence>
<protein>
    <submittedName>
        <fullName evidence="4">Phosphatidylinositol alpha-1,6-mannosyltransferase</fullName>
        <ecNumber evidence="4">2.4.1.-</ecNumber>
    </submittedName>
</protein>